<name>A0A3S0NBC5_CHLPH</name>
<feature type="site" description="Could be important to modulate the pK values of the two catalytic cysteine residues" evidence="3">
    <location>
        <position position="198"/>
    </location>
</feature>
<comment type="catalytic activity">
    <reaction evidence="3">
        <text>(2S,6S)-2,6-diaminopimelate = meso-2,6-diaminopimelate</text>
        <dbReference type="Rhea" id="RHEA:15393"/>
        <dbReference type="ChEBI" id="CHEBI:57609"/>
        <dbReference type="ChEBI" id="CHEBI:57791"/>
        <dbReference type="EC" id="5.1.1.7"/>
    </reaction>
</comment>
<proteinExistence type="inferred from homology"/>
<evidence type="ECO:0000256" key="4">
    <source>
        <dbReference type="NCBIfam" id="TIGR00652"/>
    </source>
</evidence>
<dbReference type="AlphaFoldDB" id="A0A3S0NBC5"/>
<dbReference type="UniPathway" id="UPA00034">
    <property type="reaction ID" value="UER00025"/>
</dbReference>
<comment type="function">
    <text evidence="3">Catalyzes the stereoinversion of LL-2,6-diaminopimelate (L,L-DAP) to meso-diaminopimelate (meso-DAP), a precursor of L-lysine and an essential component of the bacterial peptidoglycan.</text>
</comment>
<keyword evidence="3" id="KW-0028">Amino-acid biosynthesis</keyword>
<comment type="subunit">
    <text evidence="3">Homodimer.</text>
</comment>
<dbReference type="SUPFAM" id="SSF54506">
    <property type="entry name" value="Diaminopimelate epimerase-like"/>
    <property type="match status" value="2"/>
</dbReference>
<dbReference type="GO" id="GO:0009089">
    <property type="term" value="P:lysine biosynthetic process via diaminopimelate"/>
    <property type="evidence" value="ECO:0007669"/>
    <property type="project" value="UniProtKB-UniRule"/>
</dbReference>
<feature type="binding site" evidence="3">
    <location>
        <begin position="209"/>
        <end position="210"/>
    </location>
    <ligand>
        <name>substrate</name>
    </ligand>
</feature>
<dbReference type="EC" id="5.1.1.7" evidence="3 4"/>
<keyword evidence="3" id="KW-0963">Cytoplasm</keyword>
<feature type="binding site" evidence="3">
    <location>
        <begin position="76"/>
        <end position="77"/>
    </location>
    <ligand>
        <name>substrate</name>
    </ligand>
</feature>
<comment type="caution">
    <text evidence="3">Lacks conserved residue(s) required for the propagation of feature annotation.</text>
</comment>
<feature type="active site" description="Proton acceptor" evidence="3">
    <location>
        <position position="208"/>
    </location>
</feature>
<keyword evidence="2 3" id="KW-0413">Isomerase</keyword>
<dbReference type="Pfam" id="PF01678">
    <property type="entry name" value="DAP_epimerase"/>
    <property type="match status" value="2"/>
</dbReference>
<dbReference type="PANTHER" id="PTHR31689:SF0">
    <property type="entry name" value="DIAMINOPIMELATE EPIMERASE"/>
    <property type="match status" value="1"/>
</dbReference>
<feature type="binding site" evidence="3">
    <location>
        <position position="180"/>
    </location>
    <ligand>
        <name>substrate</name>
    </ligand>
</feature>
<dbReference type="NCBIfam" id="TIGR00652">
    <property type="entry name" value="DapF"/>
    <property type="match status" value="1"/>
</dbReference>
<reference evidence="5 6" key="1">
    <citation type="submission" date="2018-12" db="EMBL/GenBank/DDBJ databases">
        <authorList>
            <person name="Lunina O.N."/>
            <person name="Grouzdev D.S."/>
            <person name="Gorlenko V.M."/>
            <person name="Savvichev A.S."/>
        </authorList>
    </citation>
    <scope>NUCLEOTIDE SEQUENCE [LARGE SCALE GENOMIC DNA]</scope>
    <source>
        <strain evidence="5 6">BrKhr-17</strain>
    </source>
</reference>
<feature type="site" description="Could be important to modulate the pK values of the two catalytic cysteine residues" evidence="3">
    <location>
        <position position="148"/>
    </location>
</feature>
<feature type="binding site" evidence="3">
    <location>
        <begin position="198"/>
        <end position="199"/>
    </location>
    <ligand>
        <name>substrate</name>
    </ligand>
</feature>
<comment type="subcellular location">
    <subcellularLocation>
        <location evidence="3">Cytoplasm</location>
    </subcellularLocation>
</comment>
<dbReference type="GO" id="GO:0005829">
    <property type="term" value="C:cytosol"/>
    <property type="evidence" value="ECO:0007669"/>
    <property type="project" value="TreeGrafter"/>
</dbReference>
<protein>
    <recommendedName>
        <fullName evidence="3 4">Diaminopimelate epimerase</fullName>
        <shortName evidence="3">DAP epimerase</shortName>
        <ecNumber evidence="3 4">5.1.1.7</ecNumber>
    </recommendedName>
    <alternativeName>
        <fullName evidence="3">PLP-independent amino acid racemase</fullName>
    </alternativeName>
</protein>
<feature type="active site" description="Proton donor" evidence="3">
    <location>
        <position position="75"/>
    </location>
</feature>
<organism evidence="5 6">
    <name type="scientific">Chlorobium phaeovibrioides</name>
    <dbReference type="NCBI Taxonomy" id="1094"/>
    <lineage>
        <taxon>Bacteria</taxon>
        <taxon>Pseudomonadati</taxon>
        <taxon>Chlorobiota</taxon>
        <taxon>Chlorobiia</taxon>
        <taxon>Chlorobiales</taxon>
        <taxon>Chlorobiaceae</taxon>
        <taxon>Chlorobium/Pelodictyon group</taxon>
        <taxon>Chlorobium</taxon>
    </lineage>
</organism>
<dbReference type="Gene3D" id="3.10.310.10">
    <property type="entry name" value="Diaminopimelate Epimerase, Chain A, domain 1"/>
    <property type="match status" value="2"/>
</dbReference>
<comment type="caution">
    <text evidence="5">The sequence shown here is derived from an EMBL/GenBank/DDBJ whole genome shotgun (WGS) entry which is preliminary data.</text>
</comment>
<accession>A0A3S0NBC5</accession>
<dbReference type="GO" id="GO:0008837">
    <property type="term" value="F:diaminopimelate epimerase activity"/>
    <property type="evidence" value="ECO:0007669"/>
    <property type="project" value="UniProtKB-UniRule"/>
</dbReference>
<dbReference type="HAMAP" id="MF_00197">
    <property type="entry name" value="DAP_epimerase"/>
    <property type="match status" value="1"/>
</dbReference>
<dbReference type="EMBL" id="RXYK01000002">
    <property type="protein sequence ID" value="RTY39511.1"/>
    <property type="molecule type" value="Genomic_DNA"/>
</dbReference>
<feature type="binding site" evidence="3">
    <location>
        <position position="15"/>
    </location>
    <ligand>
        <name>substrate</name>
    </ligand>
</feature>
<feature type="binding site" evidence="3">
    <location>
        <position position="66"/>
    </location>
    <ligand>
        <name>substrate</name>
    </ligand>
</feature>
<dbReference type="InterPro" id="IPR001653">
    <property type="entry name" value="DAP_epimerase_DapF"/>
</dbReference>
<gene>
    <name evidence="3" type="primary">dapF</name>
    <name evidence="5" type="ORF">EKD02_02210</name>
</gene>
<evidence type="ECO:0000313" key="5">
    <source>
        <dbReference type="EMBL" id="RTY39511.1"/>
    </source>
</evidence>
<comment type="similarity">
    <text evidence="1 3">Belongs to the diaminopimelate epimerase family.</text>
</comment>
<dbReference type="PANTHER" id="PTHR31689">
    <property type="entry name" value="DIAMINOPIMELATE EPIMERASE, CHLOROPLASTIC"/>
    <property type="match status" value="1"/>
</dbReference>
<keyword evidence="3" id="KW-0457">Lysine biosynthesis</keyword>
<sequence>MTAEIPFSKLSGAGNDFVVIDNRNLTISLSQQEIAGMCRRRTGIGADGLILIEPSASADFMMKYHNADGHPGSMCGNGGRAAVWFAHSIGIPFEQDGGCRFEAGGNPYRAWITASETVRLQMLEPKGFRDNIETGGGACHFVDTGSPHAIFYTTGLDGVDVVGRGGEVRHRTDLFPGGTNVNFIEVTAPDSISLRTFERGVEDETLACGTGAVASALMSHRLGMTPATTIQVRVQSGDTLEVRFSSDMKEIFLTGPARIVYRGTTTSS</sequence>
<evidence type="ECO:0000256" key="3">
    <source>
        <dbReference type="HAMAP-Rule" id="MF_00197"/>
    </source>
</evidence>
<evidence type="ECO:0000256" key="2">
    <source>
        <dbReference type="ARBA" id="ARBA00023235"/>
    </source>
</evidence>
<comment type="pathway">
    <text evidence="3">Amino-acid biosynthesis; L-lysine biosynthesis via DAP pathway; DL-2,6-diaminopimelate from LL-2,6-diaminopimelate: step 1/1.</text>
</comment>
<dbReference type="Proteomes" id="UP000279908">
    <property type="component" value="Unassembled WGS sequence"/>
</dbReference>
<evidence type="ECO:0000256" key="1">
    <source>
        <dbReference type="ARBA" id="ARBA00010219"/>
    </source>
</evidence>
<evidence type="ECO:0000313" key="6">
    <source>
        <dbReference type="Proteomes" id="UP000279908"/>
    </source>
</evidence>
<dbReference type="RefSeq" id="WP_126383605.1">
    <property type="nucleotide sequence ID" value="NZ_RXYK01000002.1"/>
</dbReference>